<accession>A0A6C0EFV1</accession>
<name>A0A6C0EFV1_9ZZZZ</name>
<dbReference type="SUPFAM" id="SSF52540">
    <property type="entry name" value="P-loop containing nucleoside triphosphate hydrolases"/>
    <property type="match status" value="1"/>
</dbReference>
<proteinExistence type="predicted"/>
<dbReference type="AlphaFoldDB" id="A0A6C0EFV1"/>
<reference evidence="1" key="1">
    <citation type="journal article" date="2020" name="Nature">
        <title>Giant virus diversity and host interactions through global metagenomics.</title>
        <authorList>
            <person name="Schulz F."/>
            <person name="Roux S."/>
            <person name="Paez-Espino D."/>
            <person name="Jungbluth S."/>
            <person name="Walsh D.A."/>
            <person name="Denef V.J."/>
            <person name="McMahon K.D."/>
            <person name="Konstantinidis K.T."/>
            <person name="Eloe-Fadrosh E.A."/>
            <person name="Kyrpides N.C."/>
            <person name="Woyke T."/>
        </authorList>
    </citation>
    <scope>NUCLEOTIDE SEQUENCE</scope>
    <source>
        <strain evidence="1">GVMAG-M-3300000115-19</strain>
    </source>
</reference>
<dbReference type="Gene3D" id="3.40.50.300">
    <property type="entry name" value="P-loop containing nucleotide triphosphate hydrolases"/>
    <property type="match status" value="1"/>
</dbReference>
<dbReference type="EMBL" id="MN738842">
    <property type="protein sequence ID" value="QHT27798.1"/>
    <property type="molecule type" value="Genomic_DNA"/>
</dbReference>
<protein>
    <submittedName>
        <fullName evidence="1">Uncharacterized protein</fullName>
    </submittedName>
</protein>
<dbReference type="InterPro" id="IPR027417">
    <property type="entry name" value="P-loop_NTPase"/>
</dbReference>
<sequence>MDIIKQRKTVEYDMKDLTIIKKESHILSDQIDVNSLKGINIIFENQKQCAKKVRNAFNNRSIINCLVYGMTQTGKTGCMTSLIQYYVFSNNIPIDNIYIITGLSDKEWKKDTKNRMPDSINNRVFHRANLPKTFFKDIREKENLLIIMDEIQIACEEDQTIYKTFNKCGFYDLDFLLNNDIKLIQFSATPDGNINDISDWNNYSVKIKLEPGENYYGPKEALEQNRVKQFKDLTNSKNVKELKPIIETFTEPRYYLIRVPNKRKNKNGGNNQEIVISNFKTIFSKDFQFNENYLKKEKKDINDILKKKPNKHTFIFYCEILRCAKTQCKKYIGISYERFVDVPNDSSIIQGTFGRDTGYDNNGDSICYTNIPSIINYIKLWDNNMEFKHGIKWNTKTTRYDNKDNIAYSKGTFNSVKYIDELKNNCSEKVKEDRGEPKIGKFYGETGQKEMIEWFKNNLKKKMNGKRGPQKKGKKTEGNREFYKGSIRNGLELLSTEKVEKEKKWGLKEGPCYRSYPCYSDITDPTTLQWWLIYYK</sequence>
<evidence type="ECO:0000313" key="1">
    <source>
        <dbReference type="EMBL" id="QHT27798.1"/>
    </source>
</evidence>
<organism evidence="1">
    <name type="scientific">viral metagenome</name>
    <dbReference type="NCBI Taxonomy" id="1070528"/>
    <lineage>
        <taxon>unclassified sequences</taxon>
        <taxon>metagenomes</taxon>
        <taxon>organismal metagenomes</taxon>
    </lineage>
</organism>